<dbReference type="InterPro" id="IPR033664">
    <property type="entry name" value="Cmo5U_methylTrfase"/>
</dbReference>
<protein>
    <recommendedName>
        <fullName evidence="1">tRNA 5-carboxymethoxyuridine methyltransferase</fullName>
        <ecNumber evidence="1">2.1.1.-</ecNumber>
    </recommendedName>
    <alternativeName>
        <fullName evidence="1">cmo5U methyltransferase</fullName>
    </alternativeName>
</protein>
<evidence type="ECO:0000256" key="1">
    <source>
        <dbReference type="HAMAP-Rule" id="MF_02057"/>
    </source>
</evidence>
<keyword evidence="4" id="KW-1185">Reference proteome</keyword>
<feature type="binding site" evidence="1">
    <location>
        <position position="78"/>
    </location>
    <ligand>
        <name>S-adenosyl-L-methionine</name>
        <dbReference type="ChEBI" id="CHEBI:59789"/>
    </ligand>
</feature>
<dbReference type="Gene3D" id="3.40.50.150">
    <property type="entry name" value="Vaccinia Virus protein VP39"/>
    <property type="match status" value="1"/>
</dbReference>
<dbReference type="InterPro" id="IPR029063">
    <property type="entry name" value="SAM-dependent_MTases_sf"/>
</dbReference>
<proteinExistence type="inferred from homology"/>
<comment type="caution">
    <text evidence="1">Lacks conserved residue(s) required for the propagation of feature annotation.</text>
</comment>
<gene>
    <name evidence="1" type="primary">cmoM</name>
    <name evidence="3" type="ORF">M3P05_18905</name>
</gene>
<feature type="binding site" evidence="1">
    <location>
        <begin position="56"/>
        <end position="57"/>
    </location>
    <ligand>
        <name>S-adenosyl-L-methionine</name>
        <dbReference type="ChEBI" id="CHEBI:59789"/>
    </ligand>
</feature>
<dbReference type="CDD" id="cd02440">
    <property type="entry name" value="AdoMet_MTases"/>
    <property type="match status" value="1"/>
</dbReference>
<dbReference type="RefSeq" id="WP_249701669.1">
    <property type="nucleotide sequence ID" value="NZ_JAMFLX010000040.1"/>
</dbReference>
<dbReference type="EC" id="2.1.1.-" evidence="1"/>
<dbReference type="GO" id="GO:0032259">
    <property type="term" value="P:methylation"/>
    <property type="evidence" value="ECO:0007669"/>
    <property type="project" value="UniProtKB-KW"/>
</dbReference>
<feature type="binding site" evidence="1">
    <location>
        <position position="27"/>
    </location>
    <ligand>
        <name>S-adenosyl-L-methionine</name>
        <dbReference type="ChEBI" id="CHEBI:59789"/>
    </ligand>
</feature>
<evidence type="ECO:0000313" key="4">
    <source>
        <dbReference type="Proteomes" id="UP001203338"/>
    </source>
</evidence>
<keyword evidence="1 3" id="KW-0489">Methyltransferase</keyword>
<accession>A0ABT0PKV5</accession>
<keyword evidence="1" id="KW-0949">S-adenosyl-L-methionine</keyword>
<dbReference type="EMBL" id="JAMFLX010000040">
    <property type="protein sequence ID" value="MCL6271994.1"/>
    <property type="molecule type" value="Genomic_DNA"/>
</dbReference>
<comment type="catalytic activity">
    <reaction evidence="1">
        <text>5-carboxymethoxyuridine(34) in tRNA + S-adenosyl-L-methionine = 5-methoxycarbonylmethoxyuridine(34) in tRNA + S-adenosyl-L-homocysteine</text>
        <dbReference type="Rhea" id="RHEA:54080"/>
        <dbReference type="Rhea" id="RHEA-COMP:13383"/>
        <dbReference type="Rhea" id="RHEA-COMP:13781"/>
        <dbReference type="ChEBI" id="CHEBI:57856"/>
        <dbReference type="ChEBI" id="CHEBI:59789"/>
        <dbReference type="ChEBI" id="CHEBI:136879"/>
        <dbReference type="ChEBI" id="CHEBI:138053"/>
    </reaction>
</comment>
<evidence type="ECO:0000259" key="2">
    <source>
        <dbReference type="Pfam" id="PF08241"/>
    </source>
</evidence>
<evidence type="ECO:0000313" key="3">
    <source>
        <dbReference type="EMBL" id="MCL6271994.1"/>
    </source>
</evidence>
<sequence>MTADRNFDALAERFHRQIYGTDKGRIRTALIREDLETHIPWIADSENSGKYIIDAGGGTGLFSAELTRNTRHEVALCDLSGEMLNRARENYNDITPGTSVEFIHTPIQNLPTYVNRQADLILFHAVIEWLENPRQVLKELGKLVKPGGWFSVLFYNRQSLIWRHLMMGNFVYTNNQGAHLKGNGKTLTPDNPQNPEDVQDWLLNNDFEIKASTGIRAIYDNMRSHDRERSSFDDILKAEKIYGRQEPYLNIARYIHLLCQNK</sequence>
<dbReference type="GO" id="GO:0008168">
    <property type="term" value="F:methyltransferase activity"/>
    <property type="evidence" value="ECO:0007669"/>
    <property type="project" value="UniProtKB-KW"/>
</dbReference>
<keyword evidence="1" id="KW-0819">tRNA processing</keyword>
<dbReference type="HAMAP" id="MF_02057">
    <property type="entry name" value="tRNA_methyltr_CmoM"/>
    <property type="match status" value="1"/>
</dbReference>
<dbReference type="PANTHER" id="PTHR43861">
    <property type="entry name" value="TRANS-ACONITATE 2-METHYLTRANSFERASE-RELATED"/>
    <property type="match status" value="1"/>
</dbReference>
<name>A0ABT0PKV5_9GAMM</name>
<organism evidence="3 4">
    <name type="scientific">Parendozoicomonas callyspongiae</name>
    <dbReference type="NCBI Taxonomy" id="2942213"/>
    <lineage>
        <taxon>Bacteria</taxon>
        <taxon>Pseudomonadati</taxon>
        <taxon>Pseudomonadota</taxon>
        <taxon>Gammaproteobacteria</taxon>
        <taxon>Oceanospirillales</taxon>
        <taxon>Endozoicomonadaceae</taxon>
        <taxon>Parendozoicomonas</taxon>
    </lineage>
</organism>
<dbReference type="SUPFAM" id="SSF53335">
    <property type="entry name" value="S-adenosyl-L-methionine-dependent methyltransferases"/>
    <property type="match status" value="1"/>
</dbReference>
<keyword evidence="1" id="KW-0808">Transferase</keyword>
<dbReference type="Pfam" id="PF08241">
    <property type="entry name" value="Methyltransf_11"/>
    <property type="match status" value="1"/>
</dbReference>
<comment type="function">
    <text evidence="1">Catalyzes the methylation of 5-carboxymethoxyuridine (cmo5U) to form 5-methoxycarbonylmethoxyuridine (mcmo5U) at position 34 in tRNAs.</text>
</comment>
<feature type="binding site" evidence="1">
    <location>
        <position position="124"/>
    </location>
    <ligand>
        <name>S-adenosyl-L-methionine</name>
        <dbReference type="ChEBI" id="CHEBI:59789"/>
    </ligand>
</feature>
<feature type="domain" description="Methyltransferase type 11" evidence="2">
    <location>
        <begin position="54"/>
        <end position="151"/>
    </location>
</feature>
<dbReference type="InterPro" id="IPR013216">
    <property type="entry name" value="Methyltransf_11"/>
</dbReference>
<comment type="caution">
    <text evidence="3">The sequence shown here is derived from an EMBL/GenBank/DDBJ whole genome shotgun (WGS) entry which is preliminary data.</text>
</comment>
<comment type="similarity">
    <text evidence="1">Belongs to the class I-like SAM-binding methyltransferase superfamily. CmoM family.</text>
</comment>
<dbReference type="Proteomes" id="UP001203338">
    <property type="component" value="Unassembled WGS sequence"/>
</dbReference>
<reference evidence="3 4" key="1">
    <citation type="submission" date="2022-05" db="EMBL/GenBank/DDBJ databases">
        <authorList>
            <person name="Park J.-S."/>
        </authorList>
    </citation>
    <scope>NUCLEOTIDE SEQUENCE [LARGE SCALE GENOMIC DNA]</scope>
    <source>
        <strain evidence="3 4">2012CJ34-2</strain>
    </source>
</reference>